<sequence>MTDETDILILGATGYTGGLITRYLSAHPQRAHFTLALGARSPDKLKKLTQELGLSSSVKIVQVDVTREDEIEAAVKNTRVVINTVGPYWLWGTPVVRSCVRNGVHYVDLTGETTFIRRIIIELDYYATKTGSIIVPACGFDSVPSDISAYLANKTLKSLGLSSNGEYLTLGDSTSAINLRSGVSGGTVASVMVALETVPKNESKESMLPYSISPFLGSKTQPFRFLYNLVIPGAKTLVGGHWIMASSNKAVVERTFGLLEVQGLTMKNKESQIARYGPEFSYHEFMVTSGTISALVLTATLLFGFGILLVRPLRNVAKNFLPKSGDGPTDDDMQKGFLKMNNITTSSSSPPVEVETVIKGKGDPGYLLTAIMIAESALCFLLPPVSESSKIQPGKNDNVHALPPLAQQGGVLTPMTAFGDVLIQRLEESGRFEFSSSVVSDAAQKKDL</sequence>
<keyword evidence="2" id="KW-1133">Transmembrane helix</keyword>
<dbReference type="InParanoid" id="A0A409XNV1"/>
<keyword evidence="2" id="KW-0812">Transmembrane</keyword>
<comment type="similarity">
    <text evidence="1">Belongs to the saccharopine dehydrogenase family.</text>
</comment>
<reference evidence="4 5" key="1">
    <citation type="journal article" date="2018" name="Evol. Lett.">
        <title>Horizontal gene cluster transfer increased hallucinogenic mushroom diversity.</title>
        <authorList>
            <person name="Reynolds H.T."/>
            <person name="Vijayakumar V."/>
            <person name="Gluck-Thaler E."/>
            <person name="Korotkin H.B."/>
            <person name="Matheny P.B."/>
            <person name="Slot J.C."/>
        </authorList>
    </citation>
    <scope>NUCLEOTIDE SEQUENCE [LARGE SCALE GENOMIC DNA]</scope>
    <source>
        <strain evidence="4 5">2631</strain>
    </source>
</reference>
<evidence type="ECO:0000313" key="5">
    <source>
        <dbReference type="Proteomes" id="UP000283269"/>
    </source>
</evidence>
<dbReference type="InterPro" id="IPR036291">
    <property type="entry name" value="NAD(P)-bd_dom_sf"/>
</dbReference>
<dbReference type="InterPro" id="IPR051276">
    <property type="entry name" value="Saccharopine_DH-like_oxidrdct"/>
</dbReference>
<dbReference type="GO" id="GO:0005886">
    <property type="term" value="C:plasma membrane"/>
    <property type="evidence" value="ECO:0007669"/>
    <property type="project" value="TreeGrafter"/>
</dbReference>
<dbReference type="OrthoDB" id="10268090at2759"/>
<dbReference type="GO" id="GO:0005811">
    <property type="term" value="C:lipid droplet"/>
    <property type="evidence" value="ECO:0007669"/>
    <property type="project" value="TreeGrafter"/>
</dbReference>
<dbReference type="GO" id="GO:0009247">
    <property type="term" value="P:glycolipid biosynthetic process"/>
    <property type="evidence" value="ECO:0007669"/>
    <property type="project" value="TreeGrafter"/>
</dbReference>
<proteinExistence type="inferred from homology"/>
<keyword evidence="2" id="KW-0472">Membrane</keyword>
<name>A0A409XNV1_PSICY</name>
<protein>
    <recommendedName>
        <fullName evidence="3">Saccharopine dehydrogenase NADP binding domain-containing protein</fullName>
    </recommendedName>
</protein>
<dbReference type="EMBL" id="NHYD01001045">
    <property type="protein sequence ID" value="PPQ92428.1"/>
    <property type="molecule type" value="Genomic_DNA"/>
</dbReference>
<dbReference type="AlphaFoldDB" id="A0A409XNV1"/>
<dbReference type="PANTHER" id="PTHR12286:SF5">
    <property type="entry name" value="SACCHAROPINE DEHYDROGENASE-LIKE OXIDOREDUCTASE"/>
    <property type="match status" value="1"/>
</dbReference>
<dbReference type="Pfam" id="PF03435">
    <property type="entry name" value="Sacchrp_dh_NADP"/>
    <property type="match status" value="1"/>
</dbReference>
<feature type="domain" description="Saccharopine dehydrogenase NADP binding" evidence="3">
    <location>
        <begin position="7"/>
        <end position="113"/>
    </location>
</feature>
<dbReference type="SUPFAM" id="SSF51735">
    <property type="entry name" value="NAD(P)-binding Rossmann-fold domains"/>
    <property type="match status" value="1"/>
</dbReference>
<accession>A0A409XNV1</accession>
<dbReference type="Proteomes" id="UP000283269">
    <property type="component" value="Unassembled WGS sequence"/>
</dbReference>
<evidence type="ECO:0000259" key="3">
    <source>
        <dbReference type="Pfam" id="PF03435"/>
    </source>
</evidence>
<organism evidence="4 5">
    <name type="scientific">Psilocybe cyanescens</name>
    <dbReference type="NCBI Taxonomy" id="93625"/>
    <lineage>
        <taxon>Eukaryota</taxon>
        <taxon>Fungi</taxon>
        <taxon>Dikarya</taxon>
        <taxon>Basidiomycota</taxon>
        <taxon>Agaricomycotina</taxon>
        <taxon>Agaricomycetes</taxon>
        <taxon>Agaricomycetidae</taxon>
        <taxon>Agaricales</taxon>
        <taxon>Agaricineae</taxon>
        <taxon>Strophariaceae</taxon>
        <taxon>Psilocybe</taxon>
    </lineage>
</organism>
<dbReference type="Gene3D" id="3.40.50.720">
    <property type="entry name" value="NAD(P)-binding Rossmann-like Domain"/>
    <property type="match status" value="1"/>
</dbReference>
<dbReference type="PANTHER" id="PTHR12286">
    <property type="entry name" value="SACCHAROPINE DEHYDROGENASE-LIKE OXIDOREDUCTASE"/>
    <property type="match status" value="1"/>
</dbReference>
<comment type="caution">
    <text evidence="4">The sequence shown here is derived from an EMBL/GenBank/DDBJ whole genome shotgun (WGS) entry which is preliminary data.</text>
</comment>
<dbReference type="InterPro" id="IPR005097">
    <property type="entry name" value="Sacchrp_dh_NADP-bd"/>
</dbReference>
<evidence type="ECO:0000256" key="1">
    <source>
        <dbReference type="ARBA" id="ARBA00038048"/>
    </source>
</evidence>
<gene>
    <name evidence="4" type="ORF">CVT25_008649</name>
</gene>
<feature type="transmembrane region" description="Helical" evidence="2">
    <location>
        <begin position="285"/>
        <end position="310"/>
    </location>
</feature>
<keyword evidence="5" id="KW-1185">Reference proteome</keyword>
<evidence type="ECO:0000313" key="4">
    <source>
        <dbReference type="EMBL" id="PPQ92428.1"/>
    </source>
</evidence>
<dbReference type="GO" id="GO:0005739">
    <property type="term" value="C:mitochondrion"/>
    <property type="evidence" value="ECO:0007669"/>
    <property type="project" value="TreeGrafter"/>
</dbReference>
<evidence type="ECO:0000256" key="2">
    <source>
        <dbReference type="SAM" id="Phobius"/>
    </source>
</evidence>